<evidence type="ECO:0000313" key="4">
    <source>
        <dbReference type="EMBL" id="CCL99318.1"/>
    </source>
</evidence>
<dbReference type="Gene3D" id="3.40.50.720">
    <property type="entry name" value="NAD(P)-binding Rossmann-like Domain"/>
    <property type="match status" value="1"/>
</dbReference>
<dbReference type="Proteomes" id="UP000006352">
    <property type="component" value="Unassembled WGS sequence"/>
</dbReference>
<accession>J4G0X6</accession>
<keyword evidence="5" id="KW-1185">Reference proteome</keyword>
<keyword evidence="2" id="KW-0521">NADP</keyword>
<organism evidence="4 5">
    <name type="scientific">Fibroporia radiculosa</name>
    <dbReference type="NCBI Taxonomy" id="599839"/>
    <lineage>
        <taxon>Eukaryota</taxon>
        <taxon>Fungi</taxon>
        <taxon>Dikarya</taxon>
        <taxon>Basidiomycota</taxon>
        <taxon>Agaricomycotina</taxon>
        <taxon>Agaricomycetes</taxon>
        <taxon>Polyporales</taxon>
        <taxon>Fibroporiaceae</taxon>
        <taxon>Fibroporia</taxon>
    </lineage>
</organism>
<comment type="similarity">
    <text evidence="1">Belongs to the NmrA-type oxidoreductase family.</text>
</comment>
<evidence type="ECO:0000256" key="1">
    <source>
        <dbReference type="ARBA" id="ARBA00006328"/>
    </source>
</evidence>
<dbReference type="CDD" id="cd05251">
    <property type="entry name" value="NmrA_like_SDR_a"/>
    <property type="match status" value="1"/>
</dbReference>
<evidence type="ECO:0000313" key="5">
    <source>
        <dbReference type="Proteomes" id="UP000006352"/>
    </source>
</evidence>
<dbReference type="InterPro" id="IPR036291">
    <property type="entry name" value="NAD(P)-bd_dom_sf"/>
</dbReference>
<proteinExistence type="inferred from homology"/>
<reference evidence="4 5" key="1">
    <citation type="journal article" date="2012" name="Appl. Environ. Microbiol.">
        <title>Short-read sequencing for genomic analysis of the brown rot fungus Fibroporia radiculosa.</title>
        <authorList>
            <person name="Tang J.D."/>
            <person name="Perkins A.D."/>
            <person name="Sonstegard T.S."/>
            <person name="Schroeder S.G."/>
            <person name="Burgess S.C."/>
            <person name="Diehl S.V."/>
        </authorList>
    </citation>
    <scope>NUCLEOTIDE SEQUENCE [LARGE SCALE GENOMIC DNA]</scope>
    <source>
        <strain evidence="4 5">TFFH 294</strain>
    </source>
</reference>
<feature type="domain" description="NmrA-like" evidence="3">
    <location>
        <begin position="7"/>
        <end position="268"/>
    </location>
</feature>
<dbReference type="Gene3D" id="3.90.25.10">
    <property type="entry name" value="UDP-galactose 4-epimerase, domain 1"/>
    <property type="match status" value="1"/>
</dbReference>
<dbReference type="EMBL" id="HE796927">
    <property type="protein sequence ID" value="CCL99318.1"/>
    <property type="molecule type" value="Genomic_DNA"/>
</dbReference>
<dbReference type="GO" id="GO:0005634">
    <property type="term" value="C:nucleus"/>
    <property type="evidence" value="ECO:0007669"/>
    <property type="project" value="TreeGrafter"/>
</dbReference>
<evidence type="ECO:0000259" key="3">
    <source>
        <dbReference type="Pfam" id="PF05368"/>
    </source>
</evidence>
<dbReference type="InterPro" id="IPR051164">
    <property type="entry name" value="NmrA-like_oxidored"/>
</dbReference>
<dbReference type="PANTHER" id="PTHR42748:SF14">
    <property type="entry name" value="SNOAL-LIKE DOMAIN-CONTAINING PROTEIN"/>
    <property type="match status" value="1"/>
</dbReference>
<dbReference type="InParanoid" id="J4G0X6"/>
<dbReference type="InterPro" id="IPR008030">
    <property type="entry name" value="NmrA-like"/>
</dbReference>
<dbReference type="STRING" id="599839.J4G0X6"/>
<protein>
    <recommendedName>
        <fullName evidence="3">NmrA-like domain-containing protein</fullName>
    </recommendedName>
</protein>
<gene>
    <name evidence="4" type="ORF">FIBRA_01334</name>
</gene>
<name>J4G0X6_9APHY</name>
<dbReference type="GeneID" id="24094229"/>
<dbReference type="OrthoDB" id="300709at2759"/>
<dbReference type="AlphaFoldDB" id="J4G0X6"/>
<dbReference type="PANTHER" id="PTHR42748">
    <property type="entry name" value="NITROGEN METABOLITE REPRESSION PROTEIN NMRA FAMILY MEMBER"/>
    <property type="match status" value="1"/>
</dbReference>
<dbReference type="RefSeq" id="XP_012178601.1">
    <property type="nucleotide sequence ID" value="XM_012323211.1"/>
</dbReference>
<sequence length="360" mass="40683">MSVEHNTKKIILVIGATGAQGVAVIDALLALSKDGSESPYAIRALTRDPEHARAKELESKGVEIAKGRFDDFKAVAAALKGVYGAFVNTDGFTVSEEKEVWSGIRIFELAKQAGVKHYVWSNLEYVSKTTNYNPTYRCVHHDGKGRVGDFMQAQPSIVSDTGMTWSLVTSSPYMDMLNAMMYGPIKRRDDGTIVFATPIAKGHVPMIALSDFGFFARYTFDNRELTSRMNLDIASDWVGWDYLVETFTKVTGQKAEVVYQSLDEWFSNFDGVDRPLSNEGPGAELVTWRSNFSAWWSMWRDDVIKKDWEWIRKVNPKGHTLESWMRENHYGEQLWKGSILLKNVEDGSRIVPNLERINAL</sequence>
<evidence type="ECO:0000256" key="2">
    <source>
        <dbReference type="ARBA" id="ARBA00022857"/>
    </source>
</evidence>
<dbReference type="HOGENOM" id="CLU_007383_8_0_1"/>
<dbReference type="SUPFAM" id="SSF51735">
    <property type="entry name" value="NAD(P)-binding Rossmann-fold domains"/>
    <property type="match status" value="1"/>
</dbReference>
<dbReference type="Pfam" id="PF05368">
    <property type="entry name" value="NmrA"/>
    <property type="match status" value="1"/>
</dbReference>